<dbReference type="PROSITE" id="PS00211">
    <property type="entry name" value="ABC_TRANSPORTER_1"/>
    <property type="match status" value="1"/>
</dbReference>
<evidence type="ECO:0000256" key="8">
    <source>
        <dbReference type="ARBA" id="ARBA00043264"/>
    </source>
</evidence>
<feature type="domain" description="ABC transmembrane type-1" evidence="11">
    <location>
        <begin position="171"/>
        <end position="450"/>
    </location>
</feature>
<organism evidence="13 14">
    <name type="scientific">Spirosoma liriopis</name>
    <dbReference type="NCBI Taxonomy" id="2937440"/>
    <lineage>
        <taxon>Bacteria</taxon>
        <taxon>Pseudomonadati</taxon>
        <taxon>Bacteroidota</taxon>
        <taxon>Cytophagia</taxon>
        <taxon>Cytophagales</taxon>
        <taxon>Cytophagaceae</taxon>
        <taxon>Spirosoma</taxon>
    </lineage>
</organism>
<feature type="transmembrane region" description="Helical" evidence="9">
    <location>
        <begin position="307"/>
        <end position="325"/>
    </location>
</feature>
<dbReference type="PROSITE" id="PS50893">
    <property type="entry name" value="ABC_TRANSPORTER_2"/>
    <property type="match status" value="1"/>
</dbReference>
<evidence type="ECO:0000256" key="5">
    <source>
        <dbReference type="ARBA" id="ARBA00022927"/>
    </source>
</evidence>
<dbReference type="InterPro" id="IPR003439">
    <property type="entry name" value="ABC_transporter-like_ATP-bd"/>
</dbReference>
<dbReference type="PANTHER" id="PTHR24221">
    <property type="entry name" value="ATP-BINDING CASSETTE SUB-FAMILY B"/>
    <property type="match status" value="1"/>
</dbReference>
<dbReference type="InterPro" id="IPR036640">
    <property type="entry name" value="ABC1_TM_sf"/>
</dbReference>
<gene>
    <name evidence="13" type="ORF">M0L20_29715</name>
</gene>
<dbReference type="Gene3D" id="3.90.70.10">
    <property type="entry name" value="Cysteine proteinases"/>
    <property type="match status" value="1"/>
</dbReference>
<evidence type="ECO:0000313" key="13">
    <source>
        <dbReference type="EMBL" id="MCK8496081.1"/>
    </source>
</evidence>
<feature type="domain" description="ABC transporter" evidence="10">
    <location>
        <begin position="483"/>
        <end position="718"/>
    </location>
</feature>
<dbReference type="Proteomes" id="UP001202180">
    <property type="component" value="Unassembled WGS sequence"/>
</dbReference>
<accession>A0ABT0HV72</accession>
<keyword evidence="14" id="KW-1185">Reference proteome</keyword>
<dbReference type="InterPro" id="IPR003593">
    <property type="entry name" value="AAA+_ATPase"/>
</dbReference>
<protein>
    <submittedName>
        <fullName evidence="13">Peptidase domain-containing ABC transporter</fullName>
    </submittedName>
</protein>
<keyword evidence="3" id="KW-0547">Nucleotide-binding</keyword>
<dbReference type="Pfam" id="PF00005">
    <property type="entry name" value="ABC_tran"/>
    <property type="match status" value="1"/>
</dbReference>
<dbReference type="RefSeq" id="WP_248480950.1">
    <property type="nucleotide sequence ID" value="NZ_JALPRF010000016.1"/>
</dbReference>
<feature type="domain" description="Peptidase C39" evidence="12">
    <location>
        <begin position="6"/>
        <end position="127"/>
    </location>
</feature>
<feature type="transmembrane region" description="Helical" evidence="9">
    <location>
        <begin position="278"/>
        <end position="301"/>
    </location>
</feature>
<evidence type="ECO:0000256" key="9">
    <source>
        <dbReference type="SAM" id="Phobius"/>
    </source>
</evidence>
<dbReference type="SMART" id="SM00382">
    <property type="entry name" value="AAA"/>
    <property type="match status" value="1"/>
</dbReference>
<feature type="transmembrane region" description="Helical" evidence="9">
    <location>
        <begin position="171"/>
        <end position="189"/>
    </location>
</feature>
<comment type="caution">
    <text evidence="13">The sequence shown here is derived from an EMBL/GenBank/DDBJ whole genome shotgun (WGS) entry which is preliminary data.</text>
</comment>
<name>A0ABT0HV72_9BACT</name>
<dbReference type="PROSITE" id="PS50990">
    <property type="entry name" value="PEPTIDASE_C39"/>
    <property type="match status" value="1"/>
</dbReference>
<dbReference type="InterPro" id="IPR011527">
    <property type="entry name" value="ABC1_TM_dom"/>
</dbReference>
<keyword evidence="4" id="KW-0067">ATP-binding</keyword>
<keyword evidence="6 9" id="KW-1133">Transmembrane helix</keyword>
<evidence type="ECO:0000256" key="1">
    <source>
        <dbReference type="ARBA" id="ARBA00004651"/>
    </source>
</evidence>
<evidence type="ECO:0000256" key="2">
    <source>
        <dbReference type="ARBA" id="ARBA00022692"/>
    </source>
</evidence>
<dbReference type="InterPro" id="IPR039421">
    <property type="entry name" value="Type_1_exporter"/>
</dbReference>
<dbReference type="Gene3D" id="1.20.1560.10">
    <property type="entry name" value="ABC transporter type 1, transmembrane domain"/>
    <property type="match status" value="1"/>
</dbReference>
<dbReference type="PROSITE" id="PS50929">
    <property type="entry name" value="ABC_TM1F"/>
    <property type="match status" value="1"/>
</dbReference>
<keyword evidence="7 9" id="KW-0472">Membrane</keyword>
<keyword evidence="2 9" id="KW-0812">Transmembrane</keyword>
<dbReference type="EMBL" id="JALPRF010000016">
    <property type="protein sequence ID" value="MCK8496081.1"/>
    <property type="molecule type" value="Genomic_DNA"/>
</dbReference>
<evidence type="ECO:0000256" key="3">
    <source>
        <dbReference type="ARBA" id="ARBA00022741"/>
    </source>
</evidence>
<feature type="transmembrane region" description="Helical" evidence="9">
    <location>
        <begin position="201"/>
        <end position="222"/>
    </location>
</feature>
<comment type="subcellular location">
    <subcellularLocation>
        <location evidence="1">Cell membrane</location>
        <topology evidence="1">Multi-pass membrane protein</topology>
    </subcellularLocation>
</comment>
<proteinExistence type="predicted"/>
<dbReference type="SUPFAM" id="SSF52540">
    <property type="entry name" value="P-loop containing nucleoside triphosphate hydrolases"/>
    <property type="match status" value="1"/>
</dbReference>
<dbReference type="Pfam" id="PF00664">
    <property type="entry name" value="ABC_membrane"/>
    <property type="match status" value="1"/>
</dbReference>
<dbReference type="CDD" id="cd18571">
    <property type="entry name" value="ABC_6TM_peptidase_like"/>
    <property type="match status" value="1"/>
</dbReference>
<feature type="transmembrane region" description="Helical" evidence="9">
    <location>
        <begin position="228"/>
        <end position="246"/>
    </location>
</feature>
<evidence type="ECO:0000256" key="7">
    <source>
        <dbReference type="ARBA" id="ARBA00023136"/>
    </source>
</evidence>
<evidence type="ECO:0000256" key="6">
    <source>
        <dbReference type="ARBA" id="ARBA00022989"/>
    </source>
</evidence>
<dbReference type="PANTHER" id="PTHR24221:SF654">
    <property type="entry name" value="ATP-BINDING CASSETTE SUB-FAMILY B MEMBER 6"/>
    <property type="match status" value="1"/>
</dbReference>
<dbReference type="Gene3D" id="3.40.50.300">
    <property type="entry name" value="P-loop containing nucleotide triphosphate hydrolases"/>
    <property type="match status" value="1"/>
</dbReference>
<keyword evidence="8" id="KW-0080">Bacteriocin transport</keyword>
<dbReference type="InterPro" id="IPR027417">
    <property type="entry name" value="P-loop_NTPase"/>
</dbReference>
<evidence type="ECO:0000259" key="12">
    <source>
        <dbReference type="PROSITE" id="PS50990"/>
    </source>
</evidence>
<evidence type="ECO:0000259" key="11">
    <source>
        <dbReference type="PROSITE" id="PS50929"/>
    </source>
</evidence>
<keyword evidence="5" id="KW-0653">Protein transport</keyword>
<evidence type="ECO:0000256" key="4">
    <source>
        <dbReference type="ARBA" id="ARBA00022840"/>
    </source>
</evidence>
<dbReference type="Pfam" id="PF03412">
    <property type="entry name" value="Peptidase_C39"/>
    <property type="match status" value="1"/>
</dbReference>
<dbReference type="SUPFAM" id="SSF90123">
    <property type="entry name" value="ABC transporter transmembrane region"/>
    <property type="match status" value="1"/>
</dbReference>
<evidence type="ECO:0000313" key="14">
    <source>
        <dbReference type="Proteomes" id="UP001202180"/>
    </source>
</evidence>
<dbReference type="InterPro" id="IPR017871">
    <property type="entry name" value="ABC_transporter-like_CS"/>
</dbReference>
<keyword evidence="5" id="KW-0813">Transport</keyword>
<dbReference type="InterPro" id="IPR005074">
    <property type="entry name" value="Peptidase_C39"/>
</dbReference>
<evidence type="ECO:0000259" key="10">
    <source>
        <dbReference type="PROSITE" id="PS50893"/>
    </source>
</evidence>
<reference evidence="13 14" key="1">
    <citation type="submission" date="2022-04" db="EMBL/GenBank/DDBJ databases">
        <title>Spirosoma sp. strain RP8 genome sequencing and assembly.</title>
        <authorList>
            <person name="Jung Y."/>
        </authorList>
    </citation>
    <scope>NUCLEOTIDE SEQUENCE [LARGE SCALE GENOMIC DNA]</scope>
    <source>
        <strain evidence="13 14">RP8</strain>
    </source>
</reference>
<sequence length="723" mass="82025">MKVIRQLDSTDCGPSCLKMICDYYKINVTRETIMHHLDLSVVGTSAQAMVIAGNALGLDGSIKEASIESLLKYNFQSPVILHWNNNHFVVLYKIKDNTFFIANPATGKESYKINEFVDKWTKANGKGYLIHFIKRNHNEYIIKDDKIFNKDINFIDIIKFIFKHKSAVNQIIISLIIGSVLQFIVPFLTKSVVDIGINTKDIDFITTIVLAQIFIFIGRISVEFIRSWILLHLSTRINLQLVYMFLQKLLKLPISFFESKRTGDVLQRMADQSKIEQFLTGTSLGTLFSIVSFLTMSTVLAFYNINVFLLFLASTTLYSFWVLYFQKARKLLNIEIFNNSSLNQTKVIQLIEGINDIKINNSEQYQLQSWMKIQAEAFSLSIKNMNVNQLQQIGGTFLNEGKNILITYLSARSVINGDITLGTMLAIQFIVGQLNNPIEQMIGFIRSYQDAKLSLERLNEVYKSQTEDELIINKTNNFADKDININNLSFSYPNTNRNQLNKINLRIPYAKTTAIVGSSGSGKTTLLKILVKFYKINEGEIFIGKDNINTIKAADLRSRVGVVMQDSYIFSDTIENNISLSANEIDHEKMSHALETANINDFILSLNNKSKTIIGNNGLGISQGQKQRILIARAVFKNPDIVIFDEATNALDTQNESILVEKLTKFFKGRTVIIAAHRLSTIINADQIIVMEAGNIIEVGNHVDLLKKKGRYYELIQHQIQTS</sequence>